<accession>Q43720</accession>
<reference evidence="3" key="2">
    <citation type="journal article" date="1997" name="Plant Mol. Biol.">
        <title>Maturation and translation mechanisms involved in the expression of a myb gene of rice.</title>
        <authorList>
            <person name="Magaraggia F."/>
            <person name="Solinas G."/>
            <person name="Valle G."/>
            <person name="Giovinazzo G."/>
            <person name="Coraggio I."/>
        </authorList>
    </citation>
    <scope>NUCLEOTIDE SEQUENCE</scope>
    <source>
        <tissue evidence="3">Coleoptiles</tissue>
    </source>
</reference>
<feature type="transmembrane region" description="Helical" evidence="1">
    <location>
        <begin position="12"/>
        <end position="35"/>
    </location>
</feature>
<protein>
    <submittedName>
        <fullName evidence="2">Myb 7 protein</fullName>
    </submittedName>
    <submittedName>
        <fullName evidence="3">ORF protein</fullName>
    </submittedName>
</protein>
<keyword evidence="1" id="KW-1133">Transmembrane helix</keyword>
<name>Q43720_ORYSA</name>
<dbReference type="EMBL" id="X96749">
    <property type="protein sequence ID" value="CAA65523.1"/>
    <property type="molecule type" value="Genomic_DNA"/>
</dbReference>
<evidence type="ECO:0000256" key="1">
    <source>
        <dbReference type="SAM" id="Phobius"/>
    </source>
</evidence>
<reference evidence="2" key="1">
    <citation type="submission" date="1995-07" db="EMBL/GenBank/DDBJ databases">
        <title>Cloning of a rice myb cDNA post-transcriptionally regulated by anoxia.</title>
        <authorList>
            <person name="Menguzzato E."/>
            <person name="Valle G."/>
            <person name="Coraggio I."/>
        </authorList>
    </citation>
    <scope>NUCLEOTIDE SEQUENCE</scope>
    <source>
        <tissue evidence="2">Coleoptiles</tissue>
    </source>
</reference>
<dbReference type="PIR" id="T03831">
    <property type="entry name" value="T03831"/>
</dbReference>
<keyword evidence="1" id="KW-0812">Transmembrane</keyword>
<dbReference type="AlphaFoldDB" id="Q43720"/>
<dbReference type="EMBL" id="X89605">
    <property type="protein sequence ID" value="CAA61764.1"/>
    <property type="molecule type" value="mRNA"/>
</dbReference>
<organism evidence="3">
    <name type="scientific">Oryza sativa</name>
    <name type="common">Rice</name>
    <dbReference type="NCBI Taxonomy" id="4530"/>
    <lineage>
        <taxon>Eukaryota</taxon>
        <taxon>Viridiplantae</taxon>
        <taxon>Streptophyta</taxon>
        <taxon>Embryophyta</taxon>
        <taxon>Tracheophyta</taxon>
        <taxon>Spermatophyta</taxon>
        <taxon>Magnoliopsida</taxon>
        <taxon>Liliopsida</taxon>
        <taxon>Poales</taxon>
        <taxon>Poaceae</taxon>
        <taxon>BOP clade</taxon>
        <taxon>Oryzoideae</taxon>
        <taxon>Oryzeae</taxon>
        <taxon>Oryzinae</taxon>
        <taxon>Oryza</taxon>
    </lineage>
</organism>
<evidence type="ECO:0000313" key="2">
    <source>
        <dbReference type="EMBL" id="CAA61764.1"/>
    </source>
</evidence>
<gene>
    <name evidence="3" type="primary">ORF</name>
</gene>
<keyword evidence="1" id="KW-0472">Membrane</keyword>
<sequence>MRASRNATQARAGFYFLFFVVSHTLRFRSVSLLLLPQQRR</sequence>
<evidence type="ECO:0000313" key="3">
    <source>
        <dbReference type="EMBL" id="CAA65523.1"/>
    </source>
</evidence>
<proteinExistence type="evidence at transcript level"/>